<dbReference type="EMBL" id="VSRR010028308">
    <property type="protein sequence ID" value="MPC68746.1"/>
    <property type="molecule type" value="Genomic_DNA"/>
</dbReference>
<gene>
    <name evidence="2" type="ORF">E2C01_062953</name>
</gene>
<evidence type="ECO:0000313" key="3">
    <source>
        <dbReference type="Proteomes" id="UP000324222"/>
    </source>
</evidence>
<keyword evidence="3" id="KW-1185">Reference proteome</keyword>
<organism evidence="2 3">
    <name type="scientific">Portunus trituberculatus</name>
    <name type="common">Swimming crab</name>
    <name type="synonym">Neptunus trituberculatus</name>
    <dbReference type="NCBI Taxonomy" id="210409"/>
    <lineage>
        <taxon>Eukaryota</taxon>
        <taxon>Metazoa</taxon>
        <taxon>Ecdysozoa</taxon>
        <taxon>Arthropoda</taxon>
        <taxon>Crustacea</taxon>
        <taxon>Multicrustacea</taxon>
        <taxon>Malacostraca</taxon>
        <taxon>Eumalacostraca</taxon>
        <taxon>Eucarida</taxon>
        <taxon>Decapoda</taxon>
        <taxon>Pleocyemata</taxon>
        <taxon>Brachyura</taxon>
        <taxon>Eubrachyura</taxon>
        <taxon>Portunoidea</taxon>
        <taxon>Portunidae</taxon>
        <taxon>Portuninae</taxon>
        <taxon>Portunus</taxon>
    </lineage>
</organism>
<sequence>MLCLQRPPSLYLHTYAASLYPPHTLLLYPFPPLSLPYSPSTIRRTQPRPPPAKSKYISSGTNQESRGSGVRIPFHTPEERQSGPPPAPPLLTRPCPSLTKHTVDRVAPRSYSLPFRTSTTHKARCG</sequence>
<comment type="caution">
    <text evidence="2">The sequence shown here is derived from an EMBL/GenBank/DDBJ whole genome shotgun (WGS) entry which is preliminary data.</text>
</comment>
<dbReference type="Proteomes" id="UP000324222">
    <property type="component" value="Unassembled WGS sequence"/>
</dbReference>
<evidence type="ECO:0000256" key="1">
    <source>
        <dbReference type="SAM" id="MobiDB-lite"/>
    </source>
</evidence>
<accession>A0A5B7HFG5</accession>
<reference evidence="2 3" key="1">
    <citation type="submission" date="2019-05" db="EMBL/GenBank/DDBJ databases">
        <title>Another draft genome of Portunus trituberculatus and its Hox gene families provides insights of decapod evolution.</title>
        <authorList>
            <person name="Jeong J.-H."/>
            <person name="Song I."/>
            <person name="Kim S."/>
            <person name="Choi T."/>
            <person name="Kim D."/>
            <person name="Ryu S."/>
            <person name="Kim W."/>
        </authorList>
    </citation>
    <scope>NUCLEOTIDE SEQUENCE [LARGE SCALE GENOMIC DNA]</scope>
    <source>
        <tissue evidence="2">Muscle</tissue>
    </source>
</reference>
<dbReference type="AlphaFoldDB" id="A0A5B7HFG5"/>
<feature type="compositionally biased region" description="Polar residues" evidence="1">
    <location>
        <begin position="56"/>
        <end position="66"/>
    </location>
</feature>
<evidence type="ECO:0000313" key="2">
    <source>
        <dbReference type="EMBL" id="MPC68746.1"/>
    </source>
</evidence>
<feature type="region of interest" description="Disordered" evidence="1">
    <location>
        <begin position="38"/>
        <end position="126"/>
    </location>
</feature>
<proteinExistence type="predicted"/>
<protein>
    <submittedName>
        <fullName evidence="2">Uncharacterized protein</fullName>
    </submittedName>
</protein>
<name>A0A5B7HFG5_PORTR</name>